<gene>
    <name evidence="1" type="ORF">X943_001841</name>
</gene>
<sequence length="136" mass="15197">MKTPDSKKNQIPFSSQSYNNVSSNASVLYIYRQTEDCEALKKLDETVLEGFIKANVLLSFGAVGYMECPARVVYRNVASAQFIVQVTPRNLSKLHLIAANRFPTQLHIQLGELIGSSKPLRLYITRVSSNICTLIT</sequence>
<reference evidence="1" key="2">
    <citation type="submission" date="2021-05" db="EMBL/GenBank/DDBJ databases">
        <authorList>
            <person name="Pain A."/>
        </authorList>
    </citation>
    <scope>NUCLEOTIDE SEQUENCE</scope>
    <source>
        <strain evidence="1">1802A</strain>
    </source>
</reference>
<evidence type="ECO:0000313" key="2">
    <source>
        <dbReference type="Proteomes" id="UP001195914"/>
    </source>
</evidence>
<dbReference type="EMBL" id="JAHBMH010000024">
    <property type="protein sequence ID" value="KAK1938508.1"/>
    <property type="molecule type" value="Genomic_DNA"/>
</dbReference>
<dbReference type="AlphaFoldDB" id="A0AAD9GHT2"/>
<reference evidence="1" key="1">
    <citation type="journal article" date="2014" name="Nucleic Acids Res.">
        <title>The evolutionary dynamics of variant antigen genes in Babesia reveal a history of genomic innovation underlying host-parasite interaction.</title>
        <authorList>
            <person name="Jackson A.P."/>
            <person name="Otto T.D."/>
            <person name="Darby A."/>
            <person name="Ramaprasad A."/>
            <person name="Xia D."/>
            <person name="Echaide I.E."/>
            <person name="Farber M."/>
            <person name="Gahlot S."/>
            <person name="Gamble J."/>
            <person name="Gupta D."/>
            <person name="Gupta Y."/>
            <person name="Jackson L."/>
            <person name="Malandrin L."/>
            <person name="Malas T.B."/>
            <person name="Moussa E."/>
            <person name="Nair M."/>
            <person name="Reid A.J."/>
            <person name="Sanders M."/>
            <person name="Sharma J."/>
            <person name="Tracey A."/>
            <person name="Quail M.A."/>
            <person name="Weir W."/>
            <person name="Wastling J.M."/>
            <person name="Hall N."/>
            <person name="Willadsen P."/>
            <person name="Lingelbach K."/>
            <person name="Shiels B."/>
            <person name="Tait A."/>
            <person name="Berriman M."/>
            <person name="Allred D.R."/>
            <person name="Pain A."/>
        </authorList>
    </citation>
    <scope>NUCLEOTIDE SEQUENCE</scope>
    <source>
        <strain evidence="1">1802A</strain>
    </source>
</reference>
<organism evidence="1 2">
    <name type="scientific">Babesia divergens</name>
    <dbReference type="NCBI Taxonomy" id="32595"/>
    <lineage>
        <taxon>Eukaryota</taxon>
        <taxon>Sar</taxon>
        <taxon>Alveolata</taxon>
        <taxon>Apicomplexa</taxon>
        <taxon>Aconoidasida</taxon>
        <taxon>Piroplasmida</taxon>
        <taxon>Babesiidae</taxon>
        <taxon>Babesia</taxon>
    </lineage>
</organism>
<protein>
    <submittedName>
        <fullName evidence="1">Uncharacterized protein</fullName>
    </submittedName>
</protein>
<accession>A0AAD9GHT2</accession>
<evidence type="ECO:0000313" key="1">
    <source>
        <dbReference type="EMBL" id="KAK1938508.1"/>
    </source>
</evidence>
<name>A0AAD9GHT2_BABDI</name>
<comment type="caution">
    <text evidence="1">The sequence shown here is derived from an EMBL/GenBank/DDBJ whole genome shotgun (WGS) entry which is preliminary data.</text>
</comment>
<dbReference type="Proteomes" id="UP001195914">
    <property type="component" value="Unassembled WGS sequence"/>
</dbReference>
<keyword evidence="2" id="KW-1185">Reference proteome</keyword>
<proteinExistence type="predicted"/>